<dbReference type="EMBL" id="JABACI010000004">
    <property type="protein sequence ID" value="NLP84619.1"/>
    <property type="molecule type" value="Genomic_DNA"/>
</dbReference>
<proteinExistence type="inferred from homology"/>
<gene>
    <name evidence="3" type="ORF">HF576_12235</name>
</gene>
<dbReference type="Gene3D" id="3.40.50.720">
    <property type="entry name" value="NAD(P)-binding Rossmann-like Domain"/>
    <property type="match status" value="1"/>
</dbReference>
<evidence type="ECO:0000256" key="2">
    <source>
        <dbReference type="ARBA" id="ARBA00023002"/>
    </source>
</evidence>
<evidence type="ECO:0000256" key="1">
    <source>
        <dbReference type="ARBA" id="ARBA00006484"/>
    </source>
</evidence>
<name>A0ABX1KCD6_9MICO</name>
<evidence type="ECO:0000313" key="3">
    <source>
        <dbReference type="EMBL" id="NLP84619.1"/>
    </source>
</evidence>
<comment type="similarity">
    <text evidence="1">Belongs to the short-chain dehydrogenases/reductases (SDR) family.</text>
</comment>
<reference evidence="3 4" key="1">
    <citation type="submission" date="2020-04" db="EMBL/GenBank/DDBJ databases">
        <title>CFH 90308 Microbacterium sp.</title>
        <authorList>
            <person name="Nie G."/>
            <person name="Ming H."/>
            <person name="Xia T."/>
        </authorList>
    </citation>
    <scope>NUCLEOTIDE SEQUENCE [LARGE SCALE GENOMIC DNA]</scope>
    <source>
        <strain evidence="3 4">CFH 90308</strain>
    </source>
</reference>
<dbReference type="InterPro" id="IPR036291">
    <property type="entry name" value="NAD(P)-bd_dom_sf"/>
</dbReference>
<accession>A0ABX1KCD6</accession>
<evidence type="ECO:0000313" key="4">
    <source>
        <dbReference type="Proteomes" id="UP001429745"/>
    </source>
</evidence>
<dbReference type="Pfam" id="PF00106">
    <property type="entry name" value="adh_short"/>
    <property type="match status" value="1"/>
</dbReference>
<dbReference type="PRINTS" id="PR00081">
    <property type="entry name" value="GDHRDH"/>
</dbReference>
<sequence length="359" mass="38132">MPRGRVCSHVPARRPCRSASIRSRHGCACVKTRCRGRRVEAVTWDPRSLPDLSGRVYLVTGSNAGLGYFASEQLVRAGASVLMSGRHPNRLSAARAAIRRRVPEAAPDATEPLILDTSNLGSVRSAAASVRGRGGLDGVLLNAGIVHAPRARETTIDGHEVVFATNALGHFALGGELLTALAAASGRMVWVGSMSARISPYDPVDPHLEDRYTAWRSYVQSKVATAALGFEADRRLRAADVPVASVVAHPGYSTGGRTPGIAGVNEPSRMKRFRDNLQAAVAQSKEHGAWPLVRALVDPEVQGGEFWGPASGTRGAPRRRTAPKITRDAEIAARLWDVAESATGVHWPFEKAAAGPASG</sequence>
<keyword evidence="2" id="KW-0560">Oxidoreductase</keyword>
<dbReference type="SUPFAM" id="SSF51735">
    <property type="entry name" value="NAD(P)-binding Rossmann-fold domains"/>
    <property type="match status" value="1"/>
</dbReference>
<protein>
    <submittedName>
        <fullName evidence="3">SDR family NAD(P)-dependent oxidoreductase</fullName>
    </submittedName>
</protein>
<organism evidence="3 4">
    <name type="scientific">Microbacterium salsuginis</name>
    <dbReference type="NCBI Taxonomy" id="2722803"/>
    <lineage>
        <taxon>Bacteria</taxon>
        <taxon>Bacillati</taxon>
        <taxon>Actinomycetota</taxon>
        <taxon>Actinomycetes</taxon>
        <taxon>Micrococcales</taxon>
        <taxon>Microbacteriaceae</taxon>
        <taxon>Microbacterium</taxon>
    </lineage>
</organism>
<comment type="caution">
    <text evidence="3">The sequence shown here is derived from an EMBL/GenBank/DDBJ whole genome shotgun (WGS) entry which is preliminary data.</text>
</comment>
<keyword evidence="4" id="KW-1185">Reference proteome</keyword>
<dbReference type="PANTHER" id="PTHR24320">
    <property type="entry name" value="RETINOL DEHYDROGENASE"/>
    <property type="match status" value="1"/>
</dbReference>
<dbReference type="Proteomes" id="UP001429745">
    <property type="component" value="Unassembled WGS sequence"/>
</dbReference>
<dbReference type="PANTHER" id="PTHR24320:SF148">
    <property type="entry name" value="NAD(P)-BINDING ROSSMANN-FOLD SUPERFAMILY PROTEIN"/>
    <property type="match status" value="1"/>
</dbReference>
<dbReference type="InterPro" id="IPR002347">
    <property type="entry name" value="SDR_fam"/>
</dbReference>